<dbReference type="GO" id="GO:0043565">
    <property type="term" value="F:sequence-specific DNA binding"/>
    <property type="evidence" value="ECO:0007669"/>
    <property type="project" value="TreeGrafter"/>
</dbReference>
<dbReference type="Gramene" id="FCD_00022524-RA">
    <property type="protein sequence ID" value="FCD_00022524-RA:cds"/>
    <property type="gene ID" value="FCD_00022524"/>
</dbReference>
<organism evidence="10 11">
    <name type="scientific">Ficus carica</name>
    <name type="common">Common fig</name>
    <dbReference type="NCBI Taxonomy" id="3494"/>
    <lineage>
        <taxon>Eukaryota</taxon>
        <taxon>Viridiplantae</taxon>
        <taxon>Streptophyta</taxon>
        <taxon>Embryophyta</taxon>
        <taxon>Tracheophyta</taxon>
        <taxon>Spermatophyta</taxon>
        <taxon>Magnoliopsida</taxon>
        <taxon>eudicotyledons</taxon>
        <taxon>Gunneridae</taxon>
        <taxon>Pentapetalae</taxon>
        <taxon>rosids</taxon>
        <taxon>fabids</taxon>
        <taxon>Rosales</taxon>
        <taxon>Moraceae</taxon>
        <taxon>Ficeae</taxon>
        <taxon>Ficus</taxon>
    </lineage>
</organism>
<protein>
    <submittedName>
        <fullName evidence="10">Uncharacterized protein</fullName>
    </submittedName>
</protein>
<evidence type="ECO:0000256" key="5">
    <source>
        <dbReference type="ARBA" id="ARBA00023163"/>
    </source>
</evidence>
<gene>
    <name evidence="10" type="ORF">TIFTF001_027013</name>
</gene>
<evidence type="ECO:0000313" key="11">
    <source>
        <dbReference type="Proteomes" id="UP001187192"/>
    </source>
</evidence>
<evidence type="ECO:0000259" key="9">
    <source>
        <dbReference type="PROSITE" id="PS51370"/>
    </source>
</evidence>
<evidence type="ECO:0000256" key="4">
    <source>
        <dbReference type="ARBA" id="ARBA00023125"/>
    </source>
</evidence>
<feature type="domain" description="TCP" evidence="8">
    <location>
        <begin position="186"/>
        <end position="244"/>
    </location>
</feature>
<comment type="subcellular location">
    <subcellularLocation>
        <location evidence="1">Nucleus</location>
    </subcellularLocation>
</comment>
<evidence type="ECO:0000256" key="6">
    <source>
        <dbReference type="ARBA" id="ARBA00023242"/>
    </source>
</evidence>
<feature type="compositionally biased region" description="Basic and acidic residues" evidence="7">
    <location>
        <begin position="173"/>
        <end position="191"/>
    </location>
</feature>
<keyword evidence="2" id="KW-0217">Developmental protein</keyword>
<evidence type="ECO:0000256" key="3">
    <source>
        <dbReference type="ARBA" id="ARBA00023015"/>
    </source>
</evidence>
<reference evidence="10" key="1">
    <citation type="submission" date="2023-07" db="EMBL/GenBank/DDBJ databases">
        <title>draft genome sequence of fig (Ficus carica).</title>
        <authorList>
            <person name="Takahashi T."/>
            <person name="Nishimura K."/>
        </authorList>
    </citation>
    <scope>NUCLEOTIDE SEQUENCE</scope>
</reference>
<dbReference type="PANTHER" id="PTHR31072:SF226">
    <property type="entry name" value="TRANSCRIPTION FACTOR TCP18"/>
    <property type="match status" value="1"/>
</dbReference>
<dbReference type="PROSITE" id="PS51370">
    <property type="entry name" value="R"/>
    <property type="match status" value="1"/>
</dbReference>
<name>A0AA88DNB7_FICCA</name>
<dbReference type="AlphaFoldDB" id="A0AA88DNB7"/>
<dbReference type="PROSITE" id="PS51369">
    <property type="entry name" value="TCP"/>
    <property type="match status" value="1"/>
</dbReference>
<feature type="region of interest" description="Disordered" evidence="7">
    <location>
        <begin position="106"/>
        <end position="199"/>
    </location>
</feature>
<evidence type="ECO:0000259" key="8">
    <source>
        <dbReference type="PROSITE" id="PS51369"/>
    </source>
</evidence>
<dbReference type="GO" id="GO:2000032">
    <property type="term" value="P:regulation of secondary shoot formation"/>
    <property type="evidence" value="ECO:0007669"/>
    <property type="project" value="TreeGrafter"/>
</dbReference>
<dbReference type="InterPro" id="IPR017887">
    <property type="entry name" value="TF_TCP_subgr"/>
</dbReference>
<feature type="compositionally biased region" description="Polar residues" evidence="7">
    <location>
        <begin position="246"/>
        <end position="274"/>
    </location>
</feature>
<keyword evidence="6" id="KW-0539">Nucleus</keyword>
<dbReference type="InterPro" id="IPR005333">
    <property type="entry name" value="Transcription_factor_TCP"/>
</dbReference>
<proteinExistence type="predicted"/>
<dbReference type="InterPro" id="IPR017888">
    <property type="entry name" value="CYC/TB1_R_domain"/>
</dbReference>
<dbReference type="PANTHER" id="PTHR31072">
    <property type="entry name" value="TRANSCRIPTION FACTOR TCP4-RELATED"/>
    <property type="match status" value="1"/>
</dbReference>
<sequence length="487" mass="54689">MYNFPSNTWNVNNDPITSFSHDQYSLNNFQKPFLYQQDHNTLNSRQEIINYPQLHLCTSEDVSPAALSFYNVCAPSPLLEGQNVLAQKPIDLHLYSPRFVREFTDKTSTAVPDQASDPTIVGGGNEMKLDSSHSRINPTIDYTDDQHHVIQQPPPKSRKRSANHDTGSNNKNKNKDKDKNNKNKNKTDRHSKILTTTRPRHRRMRLSIEVARAFFDLQDLLGFERASKTVEWLLNKAKSEIKKLESSNNPTIGSCSTSTSTPEIFKTSSSNSDSCEGGGASGLDEVEMAVDEGDQGGGGAGSRAKPLEKEKKKYTRSKSKRVVINPLAREQREKARERARERTKAKMSEQLPLTTVDPVVAHVHRGPTITNIGRSVQDHQNRLGSEYNNVEEITRNHQSSQTGIMLQNPSPLEALLQAYCDRRHEYLQEQVWNAQGQTLATTSTTTTASLADEFLLLNQMGKWNAPALDANSEFGIPQEHQFSGFQL</sequence>
<feature type="domain" description="R" evidence="9">
    <location>
        <begin position="329"/>
        <end position="346"/>
    </location>
</feature>
<keyword evidence="3" id="KW-0805">Transcription regulation</keyword>
<feature type="region of interest" description="Disordered" evidence="7">
    <location>
        <begin position="243"/>
        <end position="320"/>
    </location>
</feature>
<keyword evidence="11" id="KW-1185">Reference proteome</keyword>
<dbReference type="GO" id="GO:0003700">
    <property type="term" value="F:DNA-binding transcription factor activity"/>
    <property type="evidence" value="ECO:0007669"/>
    <property type="project" value="InterPro"/>
</dbReference>
<dbReference type="Pfam" id="PF03634">
    <property type="entry name" value="TCP"/>
    <property type="match status" value="1"/>
</dbReference>
<dbReference type="EMBL" id="BTGU01000074">
    <property type="protein sequence ID" value="GMN57914.1"/>
    <property type="molecule type" value="Genomic_DNA"/>
</dbReference>
<keyword evidence="4" id="KW-0238">DNA-binding</keyword>
<accession>A0AA88DNB7</accession>
<evidence type="ECO:0000256" key="2">
    <source>
        <dbReference type="ARBA" id="ARBA00022473"/>
    </source>
</evidence>
<evidence type="ECO:0000313" key="10">
    <source>
        <dbReference type="EMBL" id="GMN57914.1"/>
    </source>
</evidence>
<keyword evidence="5" id="KW-0804">Transcription</keyword>
<comment type="caution">
    <text evidence="10">The sequence shown here is derived from an EMBL/GenBank/DDBJ whole genome shotgun (WGS) entry which is preliminary data.</text>
</comment>
<evidence type="ECO:0000256" key="1">
    <source>
        <dbReference type="ARBA" id="ARBA00004123"/>
    </source>
</evidence>
<evidence type="ECO:0000256" key="7">
    <source>
        <dbReference type="SAM" id="MobiDB-lite"/>
    </source>
</evidence>
<dbReference type="Proteomes" id="UP001187192">
    <property type="component" value="Unassembled WGS sequence"/>
</dbReference>
<dbReference type="GO" id="GO:0005634">
    <property type="term" value="C:nucleus"/>
    <property type="evidence" value="ECO:0007669"/>
    <property type="project" value="UniProtKB-SubCell"/>
</dbReference>
<feature type="compositionally biased region" description="Acidic residues" evidence="7">
    <location>
        <begin position="284"/>
        <end position="294"/>
    </location>
</feature>